<dbReference type="EC" id="2.3.1.1" evidence="6"/>
<gene>
    <name evidence="6 7" type="primary">argJ</name>
    <name evidence="7" type="ORF">WOB96_03870</name>
</gene>
<dbReference type="GO" id="GO:0004358">
    <property type="term" value="F:L-glutamate N-acetyltransferase activity, acting on acetyl-L-ornithine as donor"/>
    <property type="evidence" value="ECO:0007669"/>
    <property type="project" value="UniProtKB-EC"/>
</dbReference>
<comment type="pathway">
    <text evidence="6">Amino-acid biosynthesis; L-arginine biosynthesis; L-ornithine and N-acetyl-L-glutamate from L-glutamate and N(2)-acetyl-L-ornithine (cyclic): step 1/1.</text>
</comment>
<evidence type="ECO:0000256" key="5">
    <source>
        <dbReference type="ARBA" id="ARBA00023315"/>
    </source>
</evidence>
<dbReference type="InterPro" id="IPR016117">
    <property type="entry name" value="ArgJ-like_dom_sf"/>
</dbReference>
<dbReference type="NCBIfam" id="TIGR00120">
    <property type="entry name" value="ArgJ"/>
    <property type="match status" value="1"/>
</dbReference>
<keyword evidence="6" id="KW-0963">Cytoplasm</keyword>
<comment type="subcellular location">
    <subcellularLocation>
        <location evidence="6">Cytoplasm</location>
    </subcellularLocation>
</comment>
<organism evidence="7 8">
    <name type="scientific">Thermithiobacillus plumbiphilus</name>
    <dbReference type="NCBI Taxonomy" id="1729899"/>
    <lineage>
        <taxon>Bacteria</taxon>
        <taxon>Pseudomonadati</taxon>
        <taxon>Pseudomonadota</taxon>
        <taxon>Acidithiobacillia</taxon>
        <taxon>Acidithiobacillales</taxon>
        <taxon>Thermithiobacillaceae</taxon>
        <taxon>Thermithiobacillus</taxon>
    </lineage>
</organism>
<feature type="site" description="Involved in the stabilization of negative charge on the oxyanion by the formation of the oxyanion hole" evidence="6">
    <location>
        <position position="116"/>
    </location>
</feature>
<feature type="binding site" evidence="6">
    <location>
        <position position="190"/>
    </location>
    <ligand>
        <name>substrate</name>
    </ligand>
</feature>
<dbReference type="EC" id="2.3.1.35" evidence="6"/>
<keyword evidence="6" id="KW-0055">Arginine biosynthesis</keyword>
<protein>
    <recommendedName>
        <fullName evidence="6">Arginine biosynthesis bifunctional protein ArgJ</fullName>
    </recommendedName>
    <domain>
        <recommendedName>
            <fullName evidence="6">Glutamate N-acetyltransferase</fullName>
            <ecNumber evidence="6">2.3.1.35</ecNumber>
        </recommendedName>
        <alternativeName>
            <fullName evidence="6">Ornithine acetyltransferase</fullName>
            <shortName evidence="6">OATase</shortName>
        </alternativeName>
        <alternativeName>
            <fullName evidence="6">Ornithine transacetylase</fullName>
        </alternativeName>
    </domain>
    <domain>
        <recommendedName>
            <fullName evidence="6">Amino-acid acetyltransferase</fullName>
            <ecNumber evidence="6">2.3.1.1</ecNumber>
        </recommendedName>
        <alternativeName>
            <fullName evidence="6">N-acetylglutamate synthase</fullName>
            <shortName evidence="6">AGSase</shortName>
        </alternativeName>
    </domain>
    <component>
        <recommendedName>
            <fullName evidence="6">Arginine biosynthesis bifunctional protein ArgJ alpha chain</fullName>
        </recommendedName>
    </component>
    <component>
        <recommendedName>
            <fullName evidence="6">Arginine biosynthesis bifunctional protein ArgJ beta chain</fullName>
        </recommendedName>
    </component>
</protein>
<dbReference type="Gene3D" id="3.10.20.340">
    <property type="entry name" value="ArgJ beta chain, C-terminal domain"/>
    <property type="match status" value="1"/>
</dbReference>
<keyword evidence="4 6" id="KW-0068">Autocatalytic cleavage</keyword>
<dbReference type="NCBIfam" id="NF003802">
    <property type="entry name" value="PRK05388.1"/>
    <property type="match status" value="1"/>
</dbReference>
<dbReference type="InterPro" id="IPR042195">
    <property type="entry name" value="ArgJ_beta_C"/>
</dbReference>
<comment type="catalytic activity">
    <reaction evidence="6">
        <text>N(2)-acetyl-L-ornithine + L-glutamate = N-acetyl-L-glutamate + L-ornithine</text>
        <dbReference type="Rhea" id="RHEA:15349"/>
        <dbReference type="ChEBI" id="CHEBI:29985"/>
        <dbReference type="ChEBI" id="CHEBI:44337"/>
        <dbReference type="ChEBI" id="CHEBI:46911"/>
        <dbReference type="ChEBI" id="CHEBI:57805"/>
        <dbReference type="EC" id="2.3.1.35"/>
    </reaction>
</comment>
<name>A0ABU9D5S2_9PROT</name>
<proteinExistence type="inferred from homology"/>
<keyword evidence="3 6" id="KW-0808">Transferase</keyword>
<comment type="function">
    <text evidence="6">Catalyzes two activities which are involved in the cyclic version of arginine biosynthesis: the synthesis of N-acetylglutamate from glutamate and acetyl-CoA as the acetyl donor, and of ornithine by transacetylation between N(2)-acetylornithine and glutamate.</text>
</comment>
<keyword evidence="8" id="KW-1185">Reference proteome</keyword>
<comment type="pathway">
    <text evidence="6">Amino-acid biosynthesis; L-arginine biosynthesis; N(2)-acetyl-L-ornithine from L-glutamate: step 1/4.</text>
</comment>
<feature type="binding site" evidence="6">
    <location>
        <position position="179"/>
    </location>
    <ligand>
        <name>substrate</name>
    </ligand>
</feature>
<comment type="similarity">
    <text evidence="1 6">Belongs to the ArgJ family.</text>
</comment>
<feature type="chain" id="PRO_5044914040" description="Arginine biosynthesis bifunctional protein ArgJ alpha chain" evidence="6">
    <location>
        <begin position="1"/>
        <end position="189"/>
    </location>
</feature>
<dbReference type="Pfam" id="PF01960">
    <property type="entry name" value="ArgJ"/>
    <property type="match status" value="1"/>
</dbReference>
<evidence type="ECO:0000313" key="7">
    <source>
        <dbReference type="EMBL" id="MEK8088895.1"/>
    </source>
</evidence>
<keyword evidence="6" id="KW-0028">Amino-acid biosynthesis</keyword>
<dbReference type="PANTHER" id="PTHR23100:SF0">
    <property type="entry name" value="ARGININE BIOSYNTHESIS BIFUNCTIONAL PROTEIN ARGJ, MITOCHONDRIAL"/>
    <property type="match status" value="1"/>
</dbReference>
<feature type="site" description="Involved in the stabilization of negative charge on the oxyanion by the formation of the oxyanion hole" evidence="6">
    <location>
        <position position="117"/>
    </location>
</feature>
<feature type="binding site" evidence="6">
    <location>
        <position position="277"/>
    </location>
    <ligand>
        <name>substrate</name>
    </ligand>
</feature>
<sequence length="406" mass="42759">MAVGLQENSQLYPVPGVQLGVAAAGIKKPDRLDLTLLQLAPDTRLAAVFTRNRFCAAPVILARNHLRVSSPRALVINTGYANAGTGEPGIEDARAVCDGVARQLGCELEEVLPFSTGVIGERFPVERLLAGLSPCKADLKADNWLPAARAIMTTDTVAKGASRQIQVDGVTVTVTGICKGAGMIRPDMATMLAFIATDAPLCGPALEACLQTAVNQSFNRITVDGDTSTNDACVLIATGKADLPAMREPAGAAFSAVQQAVNEVTRELAQAIVRDGEGATKFISIEVEGGRDVSECLQVAYRIAHSPLVKTAFFASDPNWGRLLAAIGSAGIDDLDVSKVSICLDDLRIVQHGAKAPAYTEAAGAAVMARPEVGICVNLGRGNAAEMIWTCDFSYDYVKINAEYRT</sequence>
<dbReference type="Gene3D" id="3.60.70.12">
    <property type="entry name" value="L-amino peptidase D-ALA esterase/amidase"/>
    <property type="match status" value="1"/>
</dbReference>
<dbReference type="PANTHER" id="PTHR23100">
    <property type="entry name" value="ARGININE BIOSYNTHESIS BIFUNCTIONAL PROTEIN ARGJ"/>
    <property type="match status" value="1"/>
</dbReference>
<feature type="site" description="Cleavage; by autolysis" evidence="6">
    <location>
        <begin position="189"/>
        <end position="190"/>
    </location>
</feature>
<dbReference type="SUPFAM" id="SSF56266">
    <property type="entry name" value="DmpA/ArgJ-like"/>
    <property type="match status" value="1"/>
</dbReference>
<feature type="binding site" evidence="6">
    <location>
        <position position="401"/>
    </location>
    <ligand>
        <name>substrate</name>
    </ligand>
</feature>
<reference evidence="7 8" key="1">
    <citation type="submission" date="2024-04" db="EMBL/GenBank/DDBJ databases">
        <authorList>
            <person name="Abashina T."/>
            <person name="Shaikin A."/>
        </authorList>
    </citation>
    <scope>NUCLEOTIDE SEQUENCE [LARGE SCALE GENOMIC DNA]</scope>
    <source>
        <strain evidence="7 8">AAFK</strain>
    </source>
</reference>
<keyword evidence="5 6" id="KW-0012">Acyltransferase</keyword>
<feature type="chain" id="PRO_5044914039" description="Arginine biosynthesis bifunctional protein ArgJ beta chain" evidence="6">
    <location>
        <begin position="190"/>
        <end position="406"/>
    </location>
</feature>
<evidence type="ECO:0000256" key="3">
    <source>
        <dbReference type="ARBA" id="ARBA00022679"/>
    </source>
</evidence>
<accession>A0ABU9D5S2</accession>
<evidence type="ECO:0000256" key="4">
    <source>
        <dbReference type="ARBA" id="ARBA00022813"/>
    </source>
</evidence>
<dbReference type="EMBL" id="JBBPCO010000003">
    <property type="protein sequence ID" value="MEK8088895.1"/>
    <property type="molecule type" value="Genomic_DNA"/>
</dbReference>
<evidence type="ECO:0000256" key="1">
    <source>
        <dbReference type="ARBA" id="ARBA00006774"/>
    </source>
</evidence>
<feature type="binding site" evidence="6">
    <location>
        <position position="153"/>
    </location>
    <ligand>
        <name>substrate</name>
    </ligand>
</feature>
<feature type="active site" description="Nucleophile" evidence="6">
    <location>
        <position position="190"/>
    </location>
</feature>
<comment type="catalytic activity">
    <reaction evidence="6">
        <text>L-glutamate + acetyl-CoA = N-acetyl-L-glutamate + CoA + H(+)</text>
        <dbReference type="Rhea" id="RHEA:24292"/>
        <dbReference type="ChEBI" id="CHEBI:15378"/>
        <dbReference type="ChEBI" id="CHEBI:29985"/>
        <dbReference type="ChEBI" id="CHEBI:44337"/>
        <dbReference type="ChEBI" id="CHEBI:57287"/>
        <dbReference type="ChEBI" id="CHEBI:57288"/>
        <dbReference type="EC" id="2.3.1.1"/>
    </reaction>
</comment>
<dbReference type="Proteomes" id="UP001446205">
    <property type="component" value="Unassembled WGS sequence"/>
</dbReference>
<dbReference type="HAMAP" id="MF_01106">
    <property type="entry name" value="ArgJ"/>
    <property type="match status" value="1"/>
</dbReference>
<comment type="caution">
    <text evidence="7">The sequence shown here is derived from an EMBL/GenBank/DDBJ whole genome shotgun (WGS) entry which is preliminary data.</text>
</comment>
<evidence type="ECO:0000256" key="2">
    <source>
        <dbReference type="ARBA" id="ARBA00011475"/>
    </source>
</evidence>
<comment type="subunit">
    <text evidence="2 6">Heterotetramer of two alpha and two beta chains.</text>
</comment>
<evidence type="ECO:0000256" key="6">
    <source>
        <dbReference type="HAMAP-Rule" id="MF_01106"/>
    </source>
</evidence>
<evidence type="ECO:0000313" key="8">
    <source>
        <dbReference type="Proteomes" id="UP001446205"/>
    </source>
</evidence>
<feature type="binding site" evidence="6">
    <location>
        <position position="406"/>
    </location>
    <ligand>
        <name>substrate</name>
    </ligand>
</feature>
<keyword evidence="6" id="KW-0511">Multifunctional enzyme</keyword>
<dbReference type="RefSeq" id="WP_341369962.1">
    <property type="nucleotide sequence ID" value="NZ_JBBPCO010000003.1"/>
</dbReference>
<dbReference type="InterPro" id="IPR002813">
    <property type="entry name" value="Arg_biosynth_ArgJ"/>
</dbReference>
<dbReference type="CDD" id="cd02152">
    <property type="entry name" value="OAT"/>
    <property type="match status" value="1"/>
</dbReference>